<reference evidence="3" key="1">
    <citation type="submission" date="2021-08" db="EMBL/GenBank/DDBJ databases">
        <title>Hoeflea bacterium WL0058 sp. nov., isolated from the sediment.</title>
        <authorList>
            <person name="Wang L."/>
            <person name="Zhang D."/>
        </authorList>
    </citation>
    <scope>NUCLEOTIDE SEQUENCE</scope>
    <source>
        <strain evidence="3">WL0058</strain>
    </source>
</reference>
<dbReference type="Pfam" id="PF03625">
    <property type="entry name" value="DUF302"/>
    <property type="match status" value="1"/>
</dbReference>
<feature type="chain" id="PRO_5041905215" evidence="1">
    <location>
        <begin position="24"/>
        <end position="160"/>
    </location>
</feature>
<dbReference type="EMBL" id="JAICBX010000005">
    <property type="protein sequence ID" value="MBW8640018.1"/>
    <property type="molecule type" value="Genomic_DNA"/>
</dbReference>
<sequence length="160" mass="16909">MRRLSSNIFALVLVLGFAGSALASSIADREGWVIRETPYSFADLNSRLDQAIKGAKMGLVTQASASKGAESRGVTIAGNRVVGVYRNDFAVRMLDASLAAGIEAPIRFYVTEDEGGSTLSYKTPTFVFSPYFDEGGETLKSLAAELDGIFAGIADQAAGK</sequence>
<dbReference type="AlphaFoldDB" id="A0AAE2ZT18"/>
<dbReference type="RefSeq" id="WP_220230741.1">
    <property type="nucleotide sequence ID" value="NZ_JAICBX010000005.1"/>
</dbReference>
<protein>
    <submittedName>
        <fullName evidence="3">DUF302 domain-containing protein</fullName>
    </submittedName>
</protein>
<evidence type="ECO:0000313" key="4">
    <source>
        <dbReference type="Proteomes" id="UP001196509"/>
    </source>
</evidence>
<keyword evidence="1" id="KW-0732">Signal</keyword>
<keyword evidence="4" id="KW-1185">Reference proteome</keyword>
<evidence type="ECO:0000259" key="2">
    <source>
        <dbReference type="Pfam" id="PF03625"/>
    </source>
</evidence>
<dbReference type="Proteomes" id="UP001196509">
    <property type="component" value="Unassembled WGS sequence"/>
</dbReference>
<comment type="caution">
    <text evidence="3">The sequence shown here is derived from an EMBL/GenBank/DDBJ whole genome shotgun (WGS) entry which is preliminary data.</text>
</comment>
<feature type="signal peptide" evidence="1">
    <location>
        <begin position="1"/>
        <end position="23"/>
    </location>
</feature>
<dbReference type="SUPFAM" id="SSF103247">
    <property type="entry name" value="TT1751-like"/>
    <property type="match status" value="1"/>
</dbReference>
<organism evidence="3 4">
    <name type="scientific">Flavimaribacter sediminis</name>
    <dbReference type="NCBI Taxonomy" id="2865987"/>
    <lineage>
        <taxon>Bacteria</taxon>
        <taxon>Pseudomonadati</taxon>
        <taxon>Pseudomonadota</taxon>
        <taxon>Alphaproteobacteria</taxon>
        <taxon>Hyphomicrobiales</taxon>
        <taxon>Rhizobiaceae</taxon>
        <taxon>Flavimaribacter</taxon>
    </lineage>
</organism>
<name>A0AAE2ZT18_9HYPH</name>
<accession>A0AAE2ZT18</accession>
<dbReference type="InterPro" id="IPR035923">
    <property type="entry name" value="TT1751-like_sf"/>
</dbReference>
<dbReference type="Gene3D" id="3.30.310.70">
    <property type="entry name" value="TT1751-like domain"/>
    <property type="match status" value="1"/>
</dbReference>
<feature type="domain" description="DUF302" evidence="2">
    <location>
        <begin position="66"/>
        <end position="124"/>
    </location>
</feature>
<dbReference type="CDD" id="cd14797">
    <property type="entry name" value="DUF302"/>
    <property type="match status" value="1"/>
</dbReference>
<evidence type="ECO:0000313" key="3">
    <source>
        <dbReference type="EMBL" id="MBW8640018.1"/>
    </source>
</evidence>
<dbReference type="InterPro" id="IPR005180">
    <property type="entry name" value="DUF302"/>
</dbReference>
<gene>
    <name evidence="3" type="ORF">K1W69_22675</name>
</gene>
<evidence type="ECO:0000256" key="1">
    <source>
        <dbReference type="SAM" id="SignalP"/>
    </source>
</evidence>
<proteinExistence type="predicted"/>